<protein>
    <submittedName>
        <fullName evidence="1">Uncharacterized protein</fullName>
    </submittedName>
</protein>
<comment type="caution">
    <text evidence="1">The sequence shown here is derived from an EMBL/GenBank/DDBJ whole genome shotgun (WGS) entry which is preliminary data.</text>
</comment>
<proteinExistence type="predicted"/>
<accession>A0A9W9ZER9</accession>
<keyword evidence="2" id="KW-1185">Reference proteome</keyword>
<dbReference type="Proteomes" id="UP001163046">
    <property type="component" value="Unassembled WGS sequence"/>
</dbReference>
<dbReference type="AlphaFoldDB" id="A0A9W9ZER9"/>
<dbReference type="OrthoDB" id="6042561at2759"/>
<evidence type="ECO:0000313" key="2">
    <source>
        <dbReference type="Proteomes" id="UP001163046"/>
    </source>
</evidence>
<name>A0A9W9ZER9_9CNID</name>
<gene>
    <name evidence="1" type="ORF">OS493_012752</name>
</gene>
<sequence length="122" mass="13978">MISLTRLLFDSDGPVDIRLCKPHAHDPVHIGKYRCTREDLRQQPSGVKGRNRLQNDRVSHRLKSFGWAVLANLKSPSWEHPLLQYLQYFFKEVPKCLASQKAISTQHIYLTDPTKLTCPAGP</sequence>
<evidence type="ECO:0000313" key="1">
    <source>
        <dbReference type="EMBL" id="KAJ7379990.1"/>
    </source>
</evidence>
<organism evidence="1 2">
    <name type="scientific">Desmophyllum pertusum</name>
    <dbReference type="NCBI Taxonomy" id="174260"/>
    <lineage>
        <taxon>Eukaryota</taxon>
        <taxon>Metazoa</taxon>
        <taxon>Cnidaria</taxon>
        <taxon>Anthozoa</taxon>
        <taxon>Hexacorallia</taxon>
        <taxon>Scleractinia</taxon>
        <taxon>Caryophylliina</taxon>
        <taxon>Caryophylliidae</taxon>
        <taxon>Desmophyllum</taxon>
    </lineage>
</organism>
<reference evidence="1" key="1">
    <citation type="submission" date="2023-01" db="EMBL/GenBank/DDBJ databases">
        <title>Genome assembly of the deep-sea coral Lophelia pertusa.</title>
        <authorList>
            <person name="Herrera S."/>
            <person name="Cordes E."/>
        </authorList>
    </citation>
    <scope>NUCLEOTIDE SEQUENCE</scope>
    <source>
        <strain evidence="1">USNM1676648</strain>
        <tissue evidence="1">Polyp</tissue>
    </source>
</reference>
<dbReference type="EMBL" id="MU826355">
    <property type="protein sequence ID" value="KAJ7379990.1"/>
    <property type="molecule type" value="Genomic_DNA"/>
</dbReference>